<keyword evidence="4" id="KW-1185">Reference proteome</keyword>
<accession>A0A1C4UZQ1</accession>
<keyword evidence="1" id="KW-0812">Transmembrane</keyword>
<evidence type="ECO:0000313" key="3">
    <source>
        <dbReference type="EMBL" id="SCE77230.1"/>
    </source>
</evidence>
<dbReference type="Proteomes" id="UP000198797">
    <property type="component" value="Unassembled WGS sequence"/>
</dbReference>
<keyword evidence="1" id="KW-0472">Membrane</keyword>
<dbReference type="Gene3D" id="6.10.140.1340">
    <property type="match status" value="1"/>
</dbReference>
<dbReference type="STRING" id="121616.GA0070216_10216"/>
<dbReference type="SUPFAM" id="SSF52821">
    <property type="entry name" value="Rhodanese/Cell cycle control phosphatase"/>
    <property type="match status" value="1"/>
</dbReference>
<reference evidence="4" key="1">
    <citation type="submission" date="2016-06" db="EMBL/GenBank/DDBJ databases">
        <authorList>
            <person name="Varghese N."/>
            <person name="Submissions Spin"/>
        </authorList>
    </citation>
    <scope>NUCLEOTIDE SEQUENCE [LARGE SCALE GENOMIC DNA]</scope>
    <source>
        <strain evidence="4">DSM 44100</strain>
    </source>
</reference>
<dbReference type="InterPro" id="IPR036873">
    <property type="entry name" value="Rhodanese-like_dom_sf"/>
</dbReference>
<keyword evidence="1" id="KW-1133">Transmembrane helix</keyword>
<sequence>MLICRSGARAGQAGRALAAAGLPHLRVLDGMLAWERTSAPVRRGAPRWDPERQVRLVAGSVVRVSVLGSMLVPGLKWVAALLGTGLIVAALTDTCALGLLLGRLPYHRGAGGDLDGVVATLRGDTGRQG</sequence>
<gene>
    <name evidence="3" type="ORF">GA0070216_10216</name>
</gene>
<name>A0A1C4UZQ1_9ACTN</name>
<dbReference type="Pfam" id="PF11127">
    <property type="entry name" value="YgaP-like_TM"/>
    <property type="match status" value="1"/>
</dbReference>
<organism evidence="3 4">
    <name type="scientific">Micromonospora matsumotoense</name>
    <dbReference type="NCBI Taxonomy" id="121616"/>
    <lineage>
        <taxon>Bacteria</taxon>
        <taxon>Bacillati</taxon>
        <taxon>Actinomycetota</taxon>
        <taxon>Actinomycetes</taxon>
        <taxon>Micromonosporales</taxon>
        <taxon>Micromonosporaceae</taxon>
        <taxon>Micromonospora</taxon>
    </lineage>
</organism>
<dbReference type="Gene3D" id="3.40.250.10">
    <property type="entry name" value="Rhodanese-like domain"/>
    <property type="match status" value="1"/>
</dbReference>
<feature type="transmembrane region" description="Helical" evidence="1">
    <location>
        <begin position="78"/>
        <end position="101"/>
    </location>
</feature>
<feature type="domain" description="Rhodanese" evidence="2">
    <location>
        <begin position="2"/>
        <end position="43"/>
    </location>
</feature>
<dbReference type="EMBL" id="FMCU01000002">
    <property type="protein sequence ID" value="SCE77230.1"/>
    <property type="molecule type" value="Genomic_DNA"/>
</dbReference>
<evidence type="ECO:0000313" key="4">
    <source>
        <dbReference type="Proteomes" id="UP000198797"/>
    </source>
</evidence>
<dbReference type="PROSITE" id="PS50206">
    <property type="entry name" value="RHODANESE_3"/>
    <property type="match status" value="1"/>
</dbReference>
<evidence type="ECO:0000256" key="1">
    <source>
        <dbReference type="SAM" id="Phobius"/>
    </source>
</evidence>
<dbReference type="AlphaFoldDB" id="A0A1C4UZQ1"/>
<dbReference type="InterPro" id="IPR001763">
    <property type="entry name" value="Rhodanese-like_dom"/>
</dbReference>
<protein>
    <recommendedName>
        <fullName evidence="2">Rhodanese domain-containing protein</fullName>
    </recommendedName>
</protein>
<evidence type="ECO:0000259" key="2">
    <source>
        <dbReference type="PROSITE" id="PS50206"/>
    </source>
</evidence>
<proteinExistence type="predicted"/>
<dbReference type="InterPro" id="IPR021309">
    <property type="entry name" value="YgaP-like_TM"/>
</dbReference>